<evidence type="ECO:0000256" key="3">
    <source>
        <dbReference type="ARBA" id="ARBA00023125"/>
    </source>
</evidence>
<dbReference type="CDD" id="cd00067">
    <property type="entry name" value="GAL4"/>
    <property type="match status" value="1"/>
</dbReference>
<dbReference type="GO" id="GO:0008270">
    <property type="term" value="F:zinc ion binding"/>
    <property type="evidence" value="ECO:0007669"/>
    <property type="project" value="InterPro"/>
</dbReference>
<evidence type="ECO:0000256" key="2">
    <source>
        <dbReference type="ARBA" id="ARBA00023015"/>
    </source>
</evidence>
<dbReference type="Gene3D" id="4.10.240.10">
    <property type="entry name" value="Zn(2)-C6 fungal-type DNA-binding domain"/>
    <property type="match status" value="1"/>
</dbReference>
<evidence type="ECO:0000256" key="5">
    <source>
        <dbReference type="ARBA" id="ARBA00023242"/>
    </source>
</evidence>
<comment type="caution">
    <text evidence="9">The sequence shown here is derived from an EMBL/GenBank/DDBJ whole genome shotgun (WGS) entry which is preliminary data.</text>
</comment>
<reference evidence="9" key="1">
    <citation type="journal article" date="2021" name="Nat. Commun.">
        <title>Genetic determinants of endophytism in the Arabidopsis root mycobiome.</title>
        <authorList>
            <person name="Mesny F."/>
            <person name="Miyauchi S."/>
            <person name="Thiergart T."/>
            <person name="Pickel B."/>
            <person name="Atanasova L."/>
            <person name="Karlsson M."/>
            <person name="Huettel B."/>
            <person name="Barry K.W."/>
            <person name="Haridas S."/>
            <person name="Chen C."/>
            <person name="Bauer D."/>
            <person name="Andreopoulos W."/>
            <person name="Pangilinan J."/>
            <person name="LaButti K."/>
            <person name="Riley R."/>
            <person name="Lipzen A."/>
            <person name="Clum A."/>
            <person name="Drula E."/>
            <person name="Henrissat B."/>
            <person name="Kohler A."/>
            <person name="Grigoriev I.V."/>
            <person name="Martin F.M."/>
            <person name="Hacquard S."/>
        </authorList>
    </citation>
    <scope>NUCLEOTIDE SEQUENCE</scope>
    <source>
        <strain evidence="9">MPI-CAGE-AT-0016</strain>
    </source>
</reference>
<gene>
    <name evidence="9" type="ORF">B0T11DRAFT_313571</name>
</gene>
<feature type="region of interest" description="Disordered" evidence="6">
    <location>
        <begin position="651"/>
        <end position="688"/>
    </location>
</feature>
<dbReference type="InterPro" id="IPR001138">
    <property type="entry name" value="Zn2Cys6_DnaBD"/>
</dbReference>
<keyword evidence="1" id="KW-0479">Metal-binding</keyword>
<keyword evidence="10" id="KW-1185">Reference proteome</keyword>
<protein>
    <submittedName>
        <fullName evidence="9">Fungal-specific transcription factor domain-containing protein</fullName>
    </submittedName>
</protein>
<keyword evidence="5" id="KW-0539">Nucleus</keyword>
<evidence type="ECO:0000313" key="10">
    <source>
        <dbReference type="Proteomes" id="UP000813385"/>
    </source>
</evidence>
<dbReference type="CDD" id="cd12148">
    <property type="entry name" value="fungal_TF_MHR"/>
    <property type="match status" value="1"/>
</dbReference>
<dbReference type="AlphaFoldDB" id="A0A8K0TQW8"/>
<dbReference type="InterPro" id="IPR007219">
    <property type="entry name" value="XnlR_reg_dom"/>
</dbReference>
<accession>A0A8K0TQW8</accession>
<evidence type="ECO:0000256" key="4">
    <source>
        <dbReference type="ARBA" id="ARBA00023163"/>
    </source>
</evidence>
<dbReference type="EMBL" id="JAGPXD010000001">
    <property type="protein sequence ID" value="KAH7374827.1"/>
    <property type="molecule type" value="Genomic_DNA"/>
</dbReference>
<feature type="compositionally biased region" description="Basic and acidic residues" evidence="6">
    <location>
        <begin position="657"/>
        <end position="666"/>
    </location>
</feature>
<dbReference type="Proteomes" id="UP000813385">
    <property type="component" value="Unassembled WGS sequence"/>
</dbReference>
<feature type="transmembrane region" description="Helical" evidence="7">
    <location>
        <begin position="575"/>
        <end position="594"/>
    </location>
</feature>
<feature type="domain" description="Zn(2)-C6 fungal-type" evidence="8">
    <location>
        <begin position="16"/>
        <end position="49"/>
    </location>
</feature>
<dbReference type="GO" id="GO:0000435">
    <property type="term" value="P:positive regulation of transcription from RNA polymerase II promoter by galactose"/>
    <property type="evidence" value="ECO:0007669"/>
    <property type="project" value="TreeGrafter"/>
</dbReference>
<name>A0A8K0TQW8_9PEZI</name>
<dbReference type="GO" id="GO:0006351">
    <property type="term" value="P:DNA-templated transcription"/>
    <property type="evidence" value="ECO:0007669"/>
    <property type="project" value="InterPro"/>
</dbReference>
<dbReference type="GO" id="GO:0000978">
    <property type="term" value="F:RNA polymerase II cis-regulatory region sequence-specific DNA binding"/>
    <property type="evidence" value="ECO:0007669"/>
    <property type="project" value="TreeGrafter"/>
</dbReference>
<dbReference type="OrthoDB" id="424974at2759"/>
<dbReference type="InterPro" id="IPR051127">
    <property type="entry name" value="Fungal_SecMet_Regulators"/>
</dbReference>
<dbReference type="PANTHER" id="PTHR47424">
    <property type="entry name" value="REGULATORY PROTEIN GAL4"/>
    <property type="match status" value="1"/>
</dbReference>
<evidence type="ECO:0000256" key="7">
    <source>
        <dbReference type="SAM" id="Phobius"/>
    </source>
</evidence>
<keyword evidence="2" id="KW-0805">Transcription regulation</keyword>
<keyword evidence="7" id="KW-0812">Transmembrane</keyword>
<organism evidence="9 10">
    <name type="scientific">Plectosphaerella cucumerina</name>
    <dbReference type="NCBI Taxonomy" id="40658"/>
    <lineage>
        <taxon>Eukaryota</taxon>
        <taxon>Fungi</taxon>
        <taxon>Dikarya</taxon>
        <taxon>Ascomycota</taxon>
        <taxon>Pezizomycotina</taxon>
        <taxon>Sordariomycetes</taxon>
        <taxon>Hypocreomycetidae</taxon>
        <taxon>Glomerellales</taxon>
        <taxon>Plectosphaerellaceae</taxon>
        <taxon>Plectosphaerella</taxon>
    </lineage>
</organism>
<evidence type="ECO:0000256" key="1">
    <source>
        <dbReference type="ARBA" id="ARBA00022723"/>
    </source>
</evidence>
<sequence length="771" mass="85430">MNQDAPAAKRPKIRLACRECRDRKIRCDGGRPVCNACARKKLGPAQCVYAGPSIETSPDYVRSLETRIRELEYSSGTQPRWAPAMPPQSHVLPPLHISSAETLATLRYRPFETNQPTAPRYPNSQAGTQSLYLDNTNLLTNHHRLTPRTLGLAKQTTYLRSLATIVDVGVFRVSLRGTVPLAHTSEASWVWRACLTATRRPAREGVRYSLADPAPPHFSVRYEEIWTQNVPTIAPPSGSSPESEDADAIRAFFGLFNILIALGSLHSTPSHEGRSSSTKAVTGDTFFDRAEHLITERTMNHNTILSVQVYILMAHYLQITGNVNKCWVMVGTAIRTAQGLGIHLSPASESQAQQQERRRTWSFCLQMDRILGMMFGRPPMVAWPISDPPPALADDDLLSIESFSSAQPIPRSELSFLAYFVHSVRYSEILLEVLKVVYTHDVTKTTEKTAFSLEQYFELLRLDSLLADWYSQLPPHLIVRADEDFLGESTVLSQAVAMLCRYLHLKMLLFRSVTVEAAKGRHSLDSAGDPYNPSPTHLQQSMILGCVHSCIFAAQEIIKATHTRCVRNSGRLPNWWYPTFYIFTAGTVILAVLISRDRQALHPSSATPLEAIWKQAMEVLAVYEGQGRPFARQCAWTLQTALDQGLRDTVSESAAGDARRHSRESSGGDVRAGQSPQPNDTGNAGDNLADAILGGDWWQAGGLNWLDNVDVPDDFVTDGTCFPTHPPADPGTCCILDLSLSRDQSVLRHVVPEAVGLPSLSRDEFVRATDP</sequence>
<dbReference type="GO" id="GO:0000981">
    <property type="term" value="F:DNA-binding transcription factor activity, RNA polymerase II-specific"/>
    <property type="evidence" value="ECO:0007669"/>
    <property type="project" value="InterPro"/>
</dbReference>
<dbReference type="SMART" id="SM00906">
    <property type="entry name" value="Fungal_trans"/>
    <property type="match status" value="1"/>
</dbReference>
<keyword evidence="7" id="KW-0472">Membrane</keyword>
<keyword evidence="4" id="KW-0804">Transcription</keyword>
<keyword evidence="3" id="KW-0238">DNA-binding</keyword>
<dbReference type="Pfam" id="PF04082">
    <property type="entry name" value="Fungal_trans"/>
    <property type="match status" value="1"/>
</dbReference>
<proteinExistence type="predicted"/>
<dbReference type="Pfam" id="PF00172">
    <property type="entry name" value="Zn_clus"/>
    <property type="match status" value="1"/>
</dbReference>
<evidence type="ECO:0000259" key="8">
    <source>
        <dbReference type="PROSITE" id="PS50048"/>
    </source>
</evidence>
<dbReference type="InterPro" id="IPR036864">
    <property type="entry name" value="Zn2-C6_fun-type_DNA-bd_sf"/>
</dbReference>
<dbReference type="SUPFAM" id="SSF57701">
    <property type="entry name" value="Zn2/Cys6 DNA-binding domain"/>
    <property type="match status" value="1"/>
</dbReference>
<evidence type="ECO:0000313" key="9">
    <source>
        <dbReference type="EMBL" id="KAH7374827.1"/>
    </source>
</evidence>
<dbReference type="PROSITE" id="PS50048">
    <property type="entry name" value="ZN2_CY6_FUNGAL_2"/>
    <property type="match status" value="1"/>
</dbReference>
<feature type="compositionally biased region" description="Polar residues" evidence="6">
    <location>
        <begin position="674"/>
        <end position="684"/>
    </location>
</feature>
<keyword evidence="7" id="KW-1133">Transmembrane helix</keyword>
<dbReference type="SMART" id="SM00066">
    <property type="entry name" value="GAL4"/>
    <property type="match status" value="1"/>
</dbReference>
<dbReference type="GO" id="GO:0005634">
    <property type="term" value="C:nucleus"/>
    <property type="evidence" value="ECO:0007669"/>
    <property type="project" value="TreeGrafter"/>
</dbReference>
<dbReference type="PANTHER" id="PTHR47424:SF3">
    <property type="entry name" value="REGULATORY PROTEIN GAL4"/>
    <property type="match status" value="1"/>
</dbReference>
<evidence type="ECO:0000256" key="6">
    <source>
        <dbReference type="SAM" id="MobiDB-lite"/>
    </source>
</evidence>